<accession>A0A1H6FWD1</accession>
<keyword evidence="4" id="KW-1185">Reference proteome</keyword>
<reference evidence="4" key="1">
    <citation type="submission" date="2016-10" db="EMBL/GenBank/DDBJ databases">
        <authorList>
            <person name="Varghese N."/>
            <person name="Submissions S."/>
        </authorList>
    </citation>
    <scope>NUCLEOTIDE SEQUENCE [LARGE SCALE GENOMIC DNA]</scope>
    <source>
        <strain evidence="4">CGMCC 1.8981</strain>
    </source>
</reference>
<feature type="transmembrane region" description="Helical" evidence="2">
    <location>
        <begin position="21"/>
        <end position="40"/>
    </location>
</feature>
<evidence type="ECO:0000313" key="3">
    <source>
        <dbReference type="EMBL" id="SEH14610.1"/>
    </source>
</evidence>
<dbReference type="Proteomes" id="UP000199112">
    <property type="component" value="Unassembled WGS sequence"/>
</dbReference>
<dbReference type="AlphaFoldDB" id="A0A1H6FWD1"/>
<organism evidence="3 4">
    <name type="scientific">Natronorubrum sediminis</name>
    <dbReference type="NCBI Taxonomy" id="640943"/>
    <lineage>
        <taxon>Archaea</taxon>
        <taxon>Methanobacteriati</taxon>
        <taxon>Methanobacteriota</taxon>
        <taxon>Stenosarchaea group</taxon>
        <taxon>Halobacteria</taxon>
        <taxon>Halobacteriales</taxon>
        <taxon>Natrialbaceae</taxon>
        <taxon>Natronorubrum</taxon>
    </lineage>
</organism>
<evidence type="ECO:0000256" key="1">
    <source>
        <dbReference type="SAM" id="MobiDB-lite"/>
    </source>
</evidence>
<protein>
    <submittedName>
        <fullName evidence="3">Uncharacterized protein</fullName>
    </submittedName>
</protein>
<feature type="region of interest" description="Disordered" evidence="1">
    <location>
        <begin position="158"/>
        <end position="197"/>
    </location>
</feature>
<gene>
    <name evidence="3" type="ORF">SAMN04487967_1684</name>
</gene>
<evidence type="ECO:0000256" key="2">
    <source>
        <dbReference type="SAM" id="Phobius"/>
    </source>
</evidence>
<proteinExistence type="predicted"/>
<dbReference type="EMBL" id="FNWL01000002">
    <property type="protein sequence ID" value="SEH14610.1"/>
    <property type="molecule type" value="Genomic_DNA"/>
</dbReference>
<keyword evidence="2" id="KW-0472">Membrane</keyword>
<feature type="transmembrane region" description="Helical" evidence="2">
    <location>
        <begin position="46"/>
        <end position="67"/>
    </location>
</feature>
<feature type="transmembrane region" description="Helical" evidence="2">
    <location>
        <begin position="79"/>
        <end position="99"/>
    </location>
</feature>
<keyword evidence="2" id="KW-0812">Transmembrane</keyword>
<evidence type="ECO:0000313" key="4">
    <source>
        <dbReference type="Proteomes" id="UP000199112"/>
    </source>
</evidence>
<feature type="transmembrane region" description="Helical" evidence="2">
    <location>
        <begin position="119"/>
        <end position="138"/>
    </location>
</feature>
<keyword evidence="2" id="KW-1133">Transmembrane helix</keyword>
<sequence length="197" mass="21166">MGTTGTVQRAMTHDRCGKAHTMARNTTMGAIGALSLIALATASFGWYRAFSIVGAMIILAVIASATIERSDSDPAFAPYTGLIAGLAVFFFLGLGGIWLTWDPSVTEYNYVLGVPVPTLIYFGFIWLLPLTAAIYYSLIFDRIASDEIVDDILESARARQREESFPLAPKQPRQASDADGESEVVDATGMADGGETK</sequence>
<name>A0A1H6FWD1_9EURY</name>